<dbReference type="AlphaFoldDB" id="A0A1R1PQE5"/>
<proteinExistence type="predicted"/>
<organism evidence="1 2">
    <name type="scientific">Zancudomyces culisetae</name>
    <name type="common">Gut fungus</name>
    <name type="synonym">Smittium culisetae</name>
    <dbReference type="NCBI Taxonomy" id="1213189"/>
    <lineage>
        <taxon>Eukaryota</taxon>
        <taxon>Fungi</taxon>
        <taxon>Fungi incertae sedis</taxon>
        <taxon>Zoopagomycota</taxon>
        <taxon>Kickxellomycotina</taxon>
        <taxon>Harpellomycetes</taxon>
        <taxon>Harpellales</taxon>
        <taxon>Legeriomycetaceae</taxon>
        <taxon>Zancudomyces</taxon>
    </lineage>
</organism>
<dbReference type="Proteomes" id="UP000188320">
    <property type="component" value="Unassembled WGS sequence"/>
</dbReference>
<evidence type="ECO:0000313" key="1">
    <source>
        <dbReference type="EMBL" id="OMH83161.1"/>
    </source>
</evidence>
<reference evidence="2" key="1">
    <citation type="submission" date="2017-01" db="EMBL/GenBank/DDBJ databases">
        <authorList>
            <person name="Wang Y."/>
            <person name="White M."/>
            <person name="Kvist S."/>
            <person name="Moncalvo J.-M."/>
        </authorList>
    </citation>
    <scope>NUCLEOTIDE SEQUENCE [LARGE SCALE GENOMIC DNA]</scope>
    <source>
        <strain evidence="2">COL-18-3</strain>
    </source>
</reference>
<dbReference type="OrthoDB" id="10264586at2759"/>
<protein>
    <submittedName>
        <fullName evidence="1">Uncharacterized protein</fullName>
    </submittedName>
</protein>
<dbReference type="EMBL" id="LSSK01000496">
    <property type="protein sequence ID" value="OMH83161.1"/>
    <property type="molecule type" value="Genomic_DNA"/>
</dbReference>
<accession>A0A1R1PQE5</accession>
<gene>
    <name evidence="1" type="ORF">AX774_g3357</name>
</gene>
<comment type="caution">
    <text evidence="1">The sequence shown here is derived from an EMBL/GenBank/DDBJ whole genome shotgun (WGS) entry which is preliminary data.</text>
</comment>
<name>A0A1R1PQE5_ZANCU</name>
<keyword evidence="2" id="KW-1185">Reference proteome</keyword>
<sequence length="140" mass="14935">MTVKSFHVGNWPIIIVSADPVVNPTITGSGMNSIINPSLNNPINRFNTPERNATVSAIVSGDDITAVGPKVMSFEVPIKKYSKGPTIAVYNPYCGGRPASTEYANPCGITMAPTVTPAIISPINHFLLYFGSHEIIGKFS</sequence>
<evidence type="ECO:0000313" key="2">
    <source>
        <dbReference type="Proteomes" id="UP000188320"/>
    </source>
</evidence>